<proteinExistence type="predicted"/>
<accession>A0A0S2FA80</accession>
<dbReference type="STRING" id="84531.LA76x_2230"/>
<dbReference type="PATRIC" id="fig|84531.8.peg.2244"/>
<keyword evidence="2" id="KW-1185">Reference proteome</keyword>
<name>A0A0S2FA80_LYSAN</name>
<gene>
    <name evidence="1" type="ORF">LA76x_2230</name>
</gene>
<protein>
    <submittedName>
        <fullName evidence="1">Uncharacterized protein</fullName>
    </submittedName>
</protein>
<evidence type="ECO:0000313" key="1">
    <source>
        <dbReference type="EMBL" id="ALN80365.1"/>
    </source>
</evidence>
<dbReference type="AlphaFoldDB" id="A0A0S2FA80"/>
<evidence type="ECO:0000313" key="2">
    <source>
        <dbReference type="Proteomes" id="UP000060787"/>
    </source>
</evidence>
<reference evidence="1 2" key="1">
    <citation type="journal article" date="2015" name="BMC Genomics">
        <title>Comparative genomics and metabolic profiling of the genus Lysobacter.</title>
        <authorList>
            <person name="de Bruijn I."/>
            <person name="Cheng X."/>
            <person name="de Jager V."/>
            <person name="Exposito R.G."/>
            <person name="Watrous J."/>
            <person name="Patel N."/>
            <person name="Postma J."/>
            <person name="Dorrestein P.C."/>
            <person name="Kobayashi D."/>
            <person name="Raaijmakers J.M."/>
        </authorList>
    </citation>
    <scope>NUCLEOTIDE SEQUENCE [LARGE SCALE GENOMIC DNA]</scope>
    <source>
        <strain evidence="1 2">76</strain>
    </source>
</reference>
<dbReference type="KEGG" id="lab:LA76x_2230"/>
<organism evidence="1 2">
    <name type="scientific">Lysobacter antibioticus</name>
    <dbReference type="NCBI Taxonomy" id="84531"/>
    <lineage>
        <taxon>Bacteria</taxon>
        <taxon>Pseudomonadati</taxon>
        <taxon>Pseudomonadota</taxon>
        <taxon>Gammaproteobacteria</taxon>
        <taxon>Lysobacterales</taxon>
        <taxon>Lysobacteraceae</taxon>
        <taxon>Lysobacter</taxon>
    </lineage>
</organism>
<dbReference type="Proteomes" id="UP000060787">
    <property type="component" value="Chromosome"/>
</dbReference>
<dbReference type="EMBL" id="CP011129">
    <property type="protein sequence ID" value="ALN80365.1"/>
    <property type="molecule type" value="Genomic_DNA"/>
</dbReference>
<sequence length="74" mass="7750">MPIIAIGALRQVRLVADAPAAVDWTQRRGVDEMAIDSGRPLPHLFLTRRILAALSQSVASMPCPAASAAAVCAL</sequence>